<dbReference type="Gene3D" id="3.40.50.720">
    <property type="entry name" value="NAD(P)-binding Rossmann-like Domain"/>
    <property type="match status" value="1"/>
</dbReference>
<keyword evidence="7" id="KW-0547">Nucleotide-binding</keyword>
<feature type="region of interest" description="Disordered" evidence="10">
    <location>
        <begin position="565"/>
        <end position="630"/>
    </location>
</feature>
<dbReference type="SUPFAM" id="SSF57850">
    <property type="entry name" value="RING/U-box"/>
    <property type="match status" value="1"/>
</dbReference>
<dbReference type="GO" id="GO:0004382">
    <property type="term" value="F:GDP phosphatase activity"/>
    <property type="evidence" value="ECO:0007669"/>
    <property type="project" value="TreeGrafter"/>
</dbReference>
<dbReference type="PROSITE" id="PS01238">
    <property type="entry name" value="GDA1_CD39_NTPASE"/>
    <property type="match status" value="1"/>
</dbReference>
<dbReference type="InterPro" id="IPR035985">
    <property type="entry name" value="Ubiquitin-activating_enz"/>
</dbReference>
<feature type="compositionally biased region" description="Polar residues" evidence="10">
    <location>
        <begin position="566"/>
        <end position="598"/>
    </location>
</feature>
<evidence type="ECO:0000256" key="2">
    <source>
        <dbReference type="ARBA" id="ARBA00022723"/>
    </source>
</evidence>
<dbReference type="Pfam" id="PF01150">
    <property type="entry name" value="GDA1_CD39"/>
    <property type="match status" value="1"/>
</dbReference>
<evidence type="ECO:0000256" key="4">
    <source>
        <dbReference type="ARBA" id="ARBA00022801"/>
    </source>
</evidence>
<sequence length="1788" mass="194459">MTDVADQTPPTLHGPSDKERKYDRQLRLWAASGQAALESSHVLLINSGGGTSSEDKPFVRRNRSSARSLTTVRHVGIGKFTIMDDATVDDADLGVNFFLDDSCRGKSRAECCAHLLQELNPEVVGDWYPKTKGPLDLSMALDGADVFTMILYVLPLPAEQIEVIRAYARTHATPLVAIHSVGFYSYFKMDLPYAFPIVDTHPDETATTDLRLLSPWPELSAFASEMTRDIDALDDHDHGHLPLIVILLHYLDLWKQTHDGSFPTAYADKVAFRNLLSDAMRKSNPEGGEENFEEAISAVMKHVTRSSLPSSLQQVFDFRHDAQHGPETSFWTLAQAVQEFYRRHQQLPVPGGLPDMKAESKIYIKLQNLYKDKARRDAAEVLDIARSVSGGLEVDCAEAELFCANAKFIKLVNARKGDGLTMSQIVEEQLANDEMAAVAGPEVPTSLIPIYLALAATSYTASLPADEILAYMTQQAPALGNSGKSVQVANEVSRAAGGELHNISAVTGGMVAQEVIKIVTQQYIPVDNTCIFDGIESRCQIYADVNHVGNVITVVAAGRDCRSRGPINSSRASSMTSLELLPTSRSPGQSEIETSGISCTLLPPDATQSSPKHRGQWTDDDYTSGEPLTSSASHVRLGSALKRTHRIDAHAEYNCYHIFCLDCVHDLGIAKQDGPRGTACPACNAQLSKPDDAVIANLNPSEDYKTSVLSGLSPNVVMECAGRALSFWAYQTTQEIYYQQYLYKTLTEKYSSLNLRLEQTVGDANAEIERLQNKVNACEAESEIMRRKHEELAHAYKDKSRKLLQTQELYDRVKRRVEMGQIERAASDAVDSSLNAPPRESAHRQRHGPAPELDVAAPDSYDNRIDMCSFGRGVPAATSQATADSTGWPGAGIPLQPGMFYASGGLDARHRFGLASQLGNRSHETRETAAPLVMGSRRGIIPSTSDLCQGRGSLSGVGLSSGLKFSKLVDNELASGSHLDGGDCIDTTTASASTRSAISRFAFLVAIYYVQLRALAPARLCLSDPCDPWRLIAAHPAVSGTAHAREAPTSSTSDIDTFEQFSRIAIVSRPSAPTTATPSAPGSPLITGHTSPSIDIAGCARPRASASIPMGKHSRYGVILDAGSSGTRIYVYKWKHPAAAAKHASTSELRSLPKLKLKKSKKIHPGVSTFAQDVASVGPDHLQSLIDVALKEVPAAMVPETPVFLMATAGARFLPKHQQSGLLQGICTYFRENTSFDLPDCNSHIQVISGETEGLYGWLAANYLLGGFDHPEEHAHGKGHHTYGFLDMGGASAQIAFAPNATEAARHANDLKLVRMRRVDGSPVEHRVFTTTWLGFGANKARARYIDSLKENYADGALEIPDPCMPRGLRTTLDGKSLAGNTPSKPVLVGTGAFDECLRKTHPLLRKDAPCDDHPCLLNGQHVPAIDFDVNHFIGVSEYWHTTHGVFGKENKAYDLSTYQHGVMEYCSRDWTSIESEFDKRKKTPEQKTQDAREACFKASWLINVLHEGIGIPRLSLEGVPSPGINTTKDAAEKAKAKGFLSPFQPVDKIDGIEVSWTLGKMVLYAAGQIPDKTAASLPVGFGSNVESGTPADFEHAGSAPLRPIASSDEDDDDLIIAPSKSTFSLVGLLIIILLIAAYILRKPDTRRRLLSIVRRRRRSGSGRKPTRGAPSLASKLFGRNAVAYERVMEEGDAAEFELGDVDSDDHDYSDSSEGSRTGKSHGITTPRLNIERFEAQPASVMDRNGLVLRTESRERLAPSLQMLNAGRRSRAGSPTRLKSPLTTPAED</sequence>
<feature type="region of interest" description="Disordered" evidence="10">
    <location>
        <begin position="1"/>
        <end position="20"/>
    </location>
</feature>
<evidence type="ECO:0000256" key="9">
    <source>
        <dbReference type="SAM" id="Coils"/>
    </source>
</evidence>
<keyword evidence="5" id="KW-0862">Zinc</keyword>
<evidence type="ECO:0000313" key="13">
    <source>
        <dbReference type="Proteomes" id="UP000245956"/>
    </source>
</evidence>
<protein>
    <submittedName>
        <fullName evidence="12">Nucleoside phosphatase GDA1/CD39</fullName>
    </submittedName>
</protein>
<keyword evidence="11" id="KW-1133">Transmembrane helix</keyword>
<evidence type="ECO:0000256" key="8">
    <source>
        <dbReference type="RuleBase" id="RU003833"/>
    </source>
</evidence>
<evidence type="ECO:0000256" key="3">
    <source>
        <dbReference type="ARBA" id="ARBA00022771"/>
    </source>
</evidence>
<keyword evidence="11" id="KW-0472">Membrane</keyword>
<dbReference type="GO" id="GO:0006256">
    <property type="term" value="P:UDP catabolic process"/>
    <property type="evidence" value="ECO:0007669"/>
    <property type="project" value="TreeGrafter"/>
</dbReference>
<gene>
    <name evidence="12" type="ORF">PCL_05756</name>
</gene>
<dbReference type="InterPro" id="IPR017907">
    <property type="entry name" value="Znf_RING_CS"/>
</dbReference>
<proteinExistence type="inferred from homology"/>
<evidence type="ECO:0000256" key="7">
    <source>
        <dbReference type="PIRSR" id="PIRSR600407-2"/>
    </source>
</evidence>
<dbReference type="Gene3D" id="3.30.420.40">
    <property type="match status" value="1"/>
</dbReference>
<dbReference type="GO" id="GO:0045134">
    <property type="term" value="F:UDP phosphatase activity"/>
    <property type="evidence" value="ECO:0007669"/>
    <property type="project" value="TreeGrafter"/>
</dbReference>
<dbReference type="GO" id="GO:0008270">
    <property type="term" value="F:zinc ion binding"/>
    <property type="evidence" value="ECO:0007669"/>
    <property type="project" value="UniProtKB-KW"/>
</dbReference>
<dbReference type="GO" id="GO:0046036">
    <property type="term" value="P:CTP metabolic process"/>
    <property type="evidence" value="ECO:0007669"/>
    <property type="project" value="TreeGrafter"/>
</dbReference>
<dbReference type="GO" id="GO:0008641">
    <property type="term" value="F:ubiquitin-like modifier activating enzyme activity"/>
    <property type="evidence" value="ECO:0007669"/>
    <property type="project" value="InterPro"/>
</dbReference>
<feature type="compositionally biased region" description="Acidic residues" evidence="10">
    <location>
        <begin position="1699"/>
        <end position="1708"/>
    </location>
</feature>
<feature type="region of interest" description="Disordered" evidence="10">
    <location>
        <begin position="1699"/>
        <end position="1730"/>
    </location>
</feature>
<comment type="caution">
    <text evidence="12">The sequence shown here is derived from an EMBL/GenBank/DDBJ whole genome shotgun (WGS) entry which is preliminary data.</text>
</comment>
<dbReference type="GO" id="GO:0005794">
    <property type="term" value="C:Golgi apparatus"/>
    <property type="evidence" value="ECO:0007669"/>
    <property type="project" value="TreeGrafter"/>
</dbReference>
<evidence type="ECO:0000256" key="6">
    <source>
        <dbReference type="PIRSR" id="PIRSR600407-1"/>
    </source>
</evidence>
<dbReference type="Gene3D" id="3.30.420.150">
    <property type="entry name" value="Exopolyphosphatase. Domain 2"/>
    <property type="match status" value="1"/>
</dbReference>
<keyword evidence="11" id="KW-0812">Transmembrane</keyword>
<dbReference type="CDD" id="cd24039">
    <property type="entry name" value="ASKHA_NBD_YND1-like"/>
    <property type="match status" value="1"/>
</dbReference>
<evidence type="ECO:0000256" key="10">
    <source>
        <dbReference type="SAM" id="MobiDB-lite"/>
    </source>
</evidence>
<dbReference type="GO" id="GO:0005524">
    <property type="term" value="F:ATP binding"/>
    <property type="evidence" value="ECO:0007669"/>
    <property type="project" value="UniProtKB-KW"/>
</dbReference>
<evidence type="ECO:0000313" key="12">
    <source>
        <dbReference type="EMBL" id="PWI75098.1"/>
    </source>
</evidence>
<keyword evidence="2" id="KW-0479">Metal-binding</keyword>
<feature type="active site" description="Proton acceptor" evidence="6">
    <location>
        <position position="1253"/>
    </location>
</feature>
<dbReference type="Proteomes" id="UP000245956">
    <property type="component" value="Unassembled WGS sequence"/>
</dbReference>
<comment type="similarity">
    <text evidence="1 8">Belongs to the GDA1/CD39 NTPase family.</text>
</comment>
<keyword evidence="3" id="KW-0863">Zinc-finger</keyword>
<keyword evidence="7" id="KW-0067">ATP-binding</keyword>
<dbReference type="PROSITE" id="PS00518">
    <property type="entry name" value="ZF_RING_1"/>
    <property type="match status" value="1"/>
</dbReference>
<feature type="region of interest" description="Disordered" evidence="10">
    <location>
        <begin position="1754"/>
        <end position="1788"/>
    </location>
</feature>
<evidence type="ECO:0000256" key="5">
    <source>
        <dbReference type="ARBA" id="ARBA00022833"/>
    </source>
</evidence>
<dbReference type="GO" id="GO:0016020">
    <property type="term" value="C:membrane"/>
    <property type="evidence" value="ECO:0007669"/>
    <property type="project" value="TreeGrafter"/>
</dbReference>
<evidence type="ECO:0000256" key="11">
    <source>
        <dbReference type="SAM" id="Phobius"/>
    </source>
</evidence>
<dbReference type="EMBL" id="LCWV01000002">
    <property type="protein sequence ID" value="PWI75098.1"/>
    <property type="molecule type" value="Genomic_DNA"/>
</dbReference>
<dbReference type="InterPro" id="IPR000407">
    <property type="entry name" value="GDA1_CD39_NTPase"/>
</dbReference>
<dbReference type="SUPFAM" id="SSF69572">
    <property type="entry name" value="Activating enzymes of the ubiquitin-like proteins"/>
    <property type="match status" value="1"/>
</dbReference>
<name>A0A2U3EKR5_PURLI</name>
<accession>A0A2U3EKR5</accession>
<dbReference type="GO" id="GO:0017111">
    <property type="term" value="F:ribonucleoside triphosphate phosphatase activity"/>
    <property type="evidence" value="ECO:0007669"/>
    <property type="project" value="TreeGrafter"/>
</dbReference>
<evidence type="ECO:0000256" key="1">
    <source>
        <dbReference type="ARBA" id="ARBA00009283"/>
    </source>
</evidence>
<feature type="binding site" evidence="7">
    <location>
        <begin position="1290"/>
        <end position="1294"/>
    </location>
    <ligand>
        <name>ATP</name>
        <dbReference type="ChEBI" id="CHEBI:30616"/>
    </ligand>
</feature>
<feature type="coiled-coil region" evidence="9">
    <location>
        <begin position="754"/>
        <end position="788"/>
    </location>
</feature>
<organism evidence="12 13">
    <name type="scientific">Purpureocillium lilacinum</name>
    <name type="common">Paecilomyces lilacinus</name>
    <dbReference type="NCBI Taxonomy" id="33203"/>
    <lineage>
        <taxon>Eukaryota</taxon>
        <taxon>Fungi</taxon>
        <taxon>Dikarya</taxon>
        <taxon>Ascomycota</taxon>
        <taxon>Pezizomycotina</taxon>
        <taxon>Sordariomycetes</taxon>
        <taxon>Hypocreomycetidae</taxon>
        <taxon>Hypocreales</taxon>
        <taxon>Ophiocordycipitaceae</taxon>
        <taxon>Purpureocillium</taxon>
    </lineage>
</organism>
<dbReference type="PANTHER" id="PTHR11782:SF121">
    <property type="entry name" value="NUCLEOSIDE-DIPHOSPHATASE MIG-23"/>
    <property type="match status" value="1"/>
</dbReference>
<reference evidence="12 13" key="1">
    <citation type="journal article" date="2016" name="Front. Microbiol.">
        <title>Genome and transcriptome sequences reveal the specific parasitism of the nematophagous Purpureocillium lilacinum 36-1.</title>
        <authorList>
            <person name="Xie J."/>
            <person name="Li S."/>
            <person name="Mo C."/>
            <person name="Xiao X."/>
            <person name="Peng D."/>
            <person name="Wang G."/>
            <person name="Xiao Y."/>
        </authorList>
    </citation>
    <scope>NUCLEOTIDE SEQUENCE [LARGE SCALE GENOMIC DNA]</scope>
    <source>
        <strain evidence="12 13">36-1</strain>
    </source>
</reference>
<keyword evidence="9" id="KW-0175">Coiled coil</keyword>
<dbReference type="PANTHER" id="PTHR11782">
    <property type="entry name" value="ADENOSINE/GUANOSINE DIPHOSPHATASE"/>
    <property type="match status" value="1"/>
</dbReference>
<feature type="transmembrane region" description="Helical" evidence="11">
    <location>
        <begin position="1623"/>
        <end position="1641"/>
    </location>
</feature>
<feature type="region of interest" description="Disordered" evidence="10">
    <location>
        <begin position="825"/>
        <end position="858"/>
    </location>
</feature>
<keyword evidence="4 8" id="KW-0378">Hydrolase</keyword>